<organism evidence="3 4">
    <name type="scientific">Bionectria ochroleuca</name>
    <name type="common">Gliocladium roseum</name>
    <dbReference type="NCBI Taxonomy" id="29856"/>
    <lineage>
        <taxon>Eukaryota</taxon>
        <taxon>Fungi</taxon>
        <taxon>Dikarya</taxon>
        <taxon>Ascomycota</taxon>
        <taxon>Pezizomycotina</taxon>
        <taxon>Sordariomycetes</taxon>
        <taxon>Hypocreomycetidae</taxon>
        <taxon>Hypocreales</taxon>
        <taxon>Bionectriaceae</taxon>
        <taxon>Clonostachys</taxon>
    </lineage>
</organism>
<proteinExistence type="predicted"/>
<feature type="region of interest" description="Disordered" evidence="1">
    <location>
        <begin position="15"/>
        <end position="99"/>
    </location>
</feature>
<dbReference type="EMBL" id="JADCTT010000016">
    <property type="protein sequence ID" value="KAF9743966.1"/>
    <property type="molecule type" value="Genomic_DNA"/>
</dbReference>
<sequence>MLDDSRIHLWLENVLDHPGGDCAAPRKRKSRRQRLTPPHSAGGTSGMEHTSTPKRRRIGDDDKTPQAKGARTGSQLSSLSSISLPPSQQGDTRSQASSPRRQFMGLSLDIGGLECKQLDNDHPPLAAASLVQELLEIDMGIDILPHEKKSELIQILQEQGLNTKPWRSAFKDEGVDTLPGRVPSWEELNTRIGEASAQPFDFMSCTTARPHRKYLPCSSRQKMVDFCLFDESDVDAQARRALAQRTVTQTVNHTDYRPLQLRPITLSIETKRPGKDLDVAQLQMGVWHAAQWRFLQSAVKAVITSTQPDGADEEAITDAAKAALSQLGFLPGVIIQGHRWLFVFSTLEPQATTLEDGTNITVYRTILWIEQEFGSTQSILKTYQIVAGLRLLAGWAKDFYMPWYQKHVLSNHGPNQSP</sequence>
<dbReference type="Pfam" id="PF20516">
    <property type="entry name" value="PDDEXK_12"/>
    <property type="match status" value="1"/>
</dbReference>
<protein>
    <recommendedName>
        <fullName evidence="2">PD-(D/E)XK nuclease-like domain-containing protein</fullName>
    </recommendedName>
</protein>
<reference evidence="3" key="1">
    <citation type="submission" date="2020-10" db="EMBL/GenBank/DDBJ databases">
        <title>High-Quality Genome Resource of Clonostachys rosea strain S41 by Oxford Nanopore Long-Read Sequencing.</title>
        <authorList>
            <person name="Wang H."/>
        </authorList>
    </citation>
    <scope>NUCLEOTIDE SEQUENCE</scope>
    <source>
        <strain evidence="3">S41</strain>
    </source>
</reference>
<dbReference type="InterPro" id="IPR046797">
    <property type="entry name" value="PDDEXK_12"/>
</dbReference>
<feature type="domain" description="PD-(D/E)XK nuclease-like" evidence="2">
    <location>
        <begin position="194"/>
        <end position="400"/>
    </location>
</feature>
<name>A0A8H7K541_BIOOC</name>
<dbReference type="AlphaFoldDB" id="A0A8H7K541"/>
<feature type="compositionally biased region" description="Low complexity" evidence="1">
    <location>
        <begin position="74"/>
        <end position="89"/>
    </location>
</feature>
<evidence type="ECO:0000259" key="2">
    <source>
        <dbReference type="Pfam" id="PF20516"/>
    </source>
</evidence>
<evidence type="ECO:0000256" key="1">
    <source>
        <dbReference type="SAM" id="MobiDB-lite"/>
    </source>
</evidence>
<feature type="compositionally biased region" description="Polar residues" evidence="1">
    <location>
        <begin position="90"/>
        <end position="99"/>
    </location>
</feature>
<gene>
    <name evidence="3" type="ORF">IM811_006306</name>
</gene>
<feature type="compositionally biased region" description="Basic residues" evidence="1">
    <location>
        <begin position="25"/>
        <end position="34"/>
    </location>
</feature>
<evidence type="ECO:0000313" key="4">
    <source>
        <dbReference type="Proteomes" id="UP000616885"/>
    </source>
</evidence>
<evidence type="ECO:0000313" key="3">
    <source>
        <dbReference type="EMBL" id="KAF9743966.1"/>
    </source>
</evidence>
<accession>A0A8H7K541</accession>
<dbReference type="Proteomes" id="UP000616885">
    <property type="component" value="Unassembled WGS sequence"/>
</dbReference>
<comment type="caution">
    <text evidence="3">The sequence shown here is derived from an EMBL/GenBank/DDBJ whole genome shotgun (WGS) entry which is preliminary data.</text>
</comment>